<feature type="transmembrane region" description="Helical" evidence="6">
    <location>
        <begin position="25"/>
        <end position="41"/>
    </location>
</feature>
<dbReference type="GO" id="GO:0020037">
    <property type="term" value="F:heme binding"/>
    <property type="evidence" value="ECO:0007669"/>
    <property type="project" value="TreeGrafter"/>
</dbReference>
<evidence type="ECO:0000256" key="2">
    <source>
        <dbReference type="ARBA" id="ARBA00022475"/>
    </source>
</evidence>
<feature type="transmembrane region" description="Helical" evidence="6">
    <location>
        <begin position="211"/>
        <end position="231"/>
    </location>
</feature>
<dbReference type="InterPro" id="IPR051542">
    <property type="entry name" value="Hydrogenase_cytochrome"/>
</dbReference>
<accession>A0A1I4PSA0</accession>
<protein>
    <submittedName>
        <fullName evidence="8">Cytochrome b</fullName>
    </submittedName>
</protein>
<comment type="subcellular location">
    <subcellularLocation>
        <location evidence="1">Cell membrane</location>
        <topology evidence="1">Multi-pass membrane protein</topology>
    </subcellularLocation>
</comment>
<dbReference type="InterPro" id="IPR011577">
    <property type="entry name" value="Cyt_b561_bac/Ni-Hgenase"/>
</dbReference>
<feature type="domain" description="Cytochrome b561 bacterial/Ni-hydrogenase" evidence="7">
    <location>
        <begin position="19"/>
        <end position="192"/>
    </location>
</feature>
<keyword evidence="3 6" id="KW-0812">Transmembrane</keyword>
<dbReference type="Gene3D" id="1.20.950.20">
    <property type="entry name" value="Transmembrane di-heme cytochromes, Chain C"/>
    <property type="match status" value="1"/>
</dbReference>
<evidence type="ECO:0000256" key="3">
    <source>
        <dbReference type="ARBA" id="ARBA00022692"/>
    </source>
</evidence>
<reference evidence="8 9" key="1">
    <citation type="submission" date="2016-10" db="EMBL/GenBank/DDBJ databases">
        <authorList>
            <person name="de Groot N.N."/>
        </authorList>
    </citation>
    <scope>NUCLEOTIDE SEQUENCE [LARGE SCALE GENOMIC DNA]</scope>
    <source>
        <strain evidence="8 9">DSM 4180</strain>
    </source>
</reference>
<dbReference type="STRING" id="195064.SAMN05421721_102193"/>
<name>A0A1I4PSA0_ECTMO</name>
<feature type="transmembrane region" description="Helical" evidence="6">
    <location>
        <begin position="53"/>
        <end position="70"/>
    </location>
</feature>
<evidence type="ECO:0000313" key="9">
    <source>
        <dbReference type="Proteomes" id="UP000199556"/>
    </source>
</evidence>
<dbReference type="GO" id="GO:0005886">
    <property type="term" value="C:plasma membrane"/>
    <property type="evidence" value="ECO:0007669"/>
    <property type="project" value="UniProtKB-SubCell"/>
</dbReference>
<dbReference type="GO" id="GO:0009055">
    <property type="term" value="F:electron transfer activity"/>
    <property type="evidence" value="ECO:0007669"/>
    <property type="project" value="InterPro"/>
</dbReference>
<feature type="transmembrane region" description="Helical" evidence="6">
    <location>
        <begin position="158"/>
        <end position="180"/>
    </location>
</feature>
<evidence type="ECO:0000313" key="8">
    <source>
        <dbReference type="EMBL" id="SFM30627.1"/>
    </source>
</evidence>
<evidence type="ECO:0000259" key="7">
    <source>
        <dbReference type="Pfam" id="PF01292"/>
    </source>
</evidence>
<proteinExistence type="predicted"/>
<dbReference type="InterPro" id="IPR016174">
    <property type="entry name" value="Di-haem_cyt_TM"/>
</dbReference>
<organism evidence="8 9">
    <name type="scientific">Ectothiorhodospira mobilis</name>
    <dbReference type="NCBI Taxonomy" id="195064"/>
    <lineage>
        <taxon>Bacteria</taxon>
        <taxon>Pseudomonadati</taxon>
        <taxon>Pseudomonadota</taxon>
        <taxon>Gammaproteobacteria</taxon>
        <taxon>Chromatiales</taxon>
        <taxon>Ectothiorhodospiraceae</taxon>
        <taxon>Ectothiorhodospira</taxon>
    </lineage>
</organism>
<dbReference type="Pfam" id="PF01292">
    <property type="entry name" value="Ni_hydr_CYTB"/>
    <property type="match status" value="1"/>
</dbReference>
<dbReference type="SUPFAM" id="SSF81342">
    <property type="entry name" value="Transmembrane di-heme cytochromes"/>
    <property type="match status" value="1"/>
</dbReference>
<feature type="transmembrane region" description="Helical" evidence="6">
    <location>
        <begin position="108"/>
        <end position="130"/>
    </location>
</feature>
<dbReference type="AlphaFoldDB" id="A0A1I4PSA0"/>
<dbReference type="RefSeq" id="WP_090483595.1">
    <property type="nucleotide sequence ID" value="NZ_FOUO01000002.1"/>
</dbReference>
<evidence type="ECO:0000256" key="1">
    <source>
        <dbReference type="ARBA" id="ARBA00004651"/>
    </source>
</evidence>
<dbReference type="Proteomes" id="UP000199556">
    <property type="component" value="Unassembled WGS sequence"/>
</dbReference>
<sequence length="232" mass="25597">MTQSRETQEAIPLRPLRLWDAPTRLFHWALPVLLAALWYTARDITTLGWHMQLGYVLLTLLLFRIAWGFWGSRSARFSDFVQGPGSVARYAADLARGRMHRSFGHNPLGGWSVLLMLGLLLVQTLTGLFADDEIFTQGPLAGWVSGDTRAWLTGVHKANFNLILALVAVHVVAVVLHGVLKGDDLVRPMITGRKPMPADRGVEEVRFVGPLHALALLALCAVLVWALVVLAP</sequence>
<dbReference type="OrthoDB" id="196472at2"/>
<dbReference type="PANTHER" id="PTHR30485">
    <property type="entry name" value="NI/FE-HYDROGENASE 1 B-TYPE CYTOCHROME SUBUNIT"/>
    <property type="match status" value="1"/>
</dbReference>
<gene>
    <name evidence="8" type="ORF">SAMN05421721_102193</name>
</gene>
<dbReference type="EMBL" id="FOUO01000002">
    <property type="protein sequence ID" value="SFM30627.1"/>
    <property type="molecule type" value="Genomic_DNA"/>
</dbReference>
<keyword evidence="2" id="KW-1003">Cell membrane</keyword>
<keyword evidence="9" id="KW-1185">Reference proteome</keyword>
<keyword evidence="5 6" id="KW-0472">Membrane</keyword>
<dbReference type="PANTHER" id="PTHR30485:SF2">
    <property type="entry name" value="BLL0597 PROTEIN"/>
    <property type="match status" value="1"/>
</dbReference>
<evidence type="ECO:0000256" key="5">
    <source>
        <dbReference type="ARBA" id="ARBA00023136"/>
    </source>
</evidence>
<keyword evidence="4 6" id="KW-1133">Transmembrane helix</keyword>
<dbReference type="GO" id="GO:0022904">
    <property type="term" value="P:respiratory electron transport chain"/>
    <property type="evidence" value="ECO:0007669"/>
    <property type="project" value="InterPro"/>
</dbReference>
<evidence type="ECO:0000256" key="4">
    <source>
        <dbReference type="ARBA" id="ARBA00022989"/>
    </source>
</evidence>
<evidence type="ECO:0000256" key="6">
    <source>
        <dbReference type="SAM" id="Phobius"/>
    </source>
</evidence>